<feature type="compositionally biased region" description="Basic and acidic residues" evidence="1">
    <location>
        <begin position="109"/>
        <end position="120"/>
    </location>
</feature>
<protein>
    <submittedName>
        <fullName evidence="2">Uncharacterized protein</fullName>
    </submittedName>
</protein>
<dbReference type="Proteomes" id="UP000000763">
    <property type="component" value="Chromosome 8"/>
</dbReference>
<evidence type="ECO:0000313" key="3">
    <source>
        <dbReference type="Proteomes" id="UP000000763"/>
    </source>
</evidence>
<sequence length="157" mass="17745">MAISPFHSQPQPQQHQQANSNAAEPLQDAHTPLYTNRTHWPIRLYGLRHPSSPPPPPPTLSKHQMRANCKRHHIILLPTTATLVVCWAAATTHSHKTRERSASLSRGQQESETKESKEWIHGATQPWTPGERDVHTHTSMSMSMSRIVISLFFPYGP</sequence>
<reference evidence="3" key="1">
    <citation type="journal article" date="2005" name="Nature">
        <title>The map-based sequence of the rice genome.</title>
        <authorList>
            <consortium name="International rice genome sequencing project (IRGSP)"/>
            <person name="Matsumoto T."/>
            <person name="Wu J."/>
            <person name="Kanamori H."/>
            <person name="Katayose Y."/>
            <person name="Fujisawa M."/>
            <person name="Namiki N."/>
            <person name="Mizuno H."/>
            <person name="Yamamoto K."/>
            <person name="Antonio B.A."/>
            <person name="Baba T."/>
            <person name="Sakata K."/>
            <person name="Nagamura Y."/>
            <person name="Aoki H."/>
            <person name="Arikawa K."/>
            <person name="Arita K."/>
            <person name="Bito T."/>
            <person name="Chiden Y."/>
            <person name="Fujitsuka N."/>
            <person name="Fukunaka R."/>
            <person name="Hamada M."/>
            <person name="Harada C."/>
            <person name="Hayashi A."/>
            <person name="Hijishita S."/>
            <person name="Honda M."/>
            <person name="Hosokawa S."/>
            <person name="Ichikawa Y."/>
            <person name="Idonuma A."/>
            <person name="Iijima M."/>
            <person name="Ikeda M."/>
            <person name="Ikeno M."/>
            <person name="Ito K."/>
            <person name="Ito S."/>
            <person name="Ito T."/>
            <person name="Ito Y."/>
            <person name="Ito Y."/>
            <person name="Iwabuchi A."/>
            <person name="Kamiya K."/>
            <person name="Karasawa W."/>
            <person name="Kurita K."/>
            <person name="Katagiri S."/>
            <person name="Kikuta A."/>
            <person name="Kobayashi H."/>
            <person name="Kobayashi N."/>
            <person name="Machita K."/>
            <person name="Maehara T."/>
            <person name="Masukawa M."/>
            <person name="Mizubayashi T."/>
            <person name="Mukai Y."/>
            <person name="Nagasaki H."/>
            <person name="Nagata Y."/>
            <person name="Naito S."/>
            <person name="Nakashima M."/>
            <person name="Nakama Y."/>
            <person name="Nakamichi Y."/>
            <person name="Nakamura M."/>
            <person name="Meguro A."/>
            <person name="Negishi M."/>
            <person name="Ohta I."/>
            <person name="Ohta T."/>
            <person name="Okamoto M."/>
            <person name="Ono N."/>
            <person name="Saji S."/>
            <person name="Sakaguchi M."/>
            <person name="Sakai K."/>
            <person name="Shibata M."/>
            <person name="Shimokawa T."/>
            <person name="Song J."/>
            <person name="Takazaki Y."/>
            <person name="Terasawa K."/>
            <person name="Tsugane M."/>
            <person name="Tsuji K."/>
            <person name="Ueda S."/>
            <person name="Waki K."/>
            <person name="Yamagata H."/>
            <person name="Yamamoto M."/>
            <person name="Yamamoto S."/>
            <person name="Yamane H."/>
            <person name="Yoshiki S."/>
            <person name="Yoshihara R."/>
            <person name="Yukawa K."/>
            <person name="Zhong H."/>
            <person name="Yano M."/>
            <person name="Yuan Q."/>
            <person name="Ouyang S."/>
            <person name="Liu J."/>
            <person name="Jones K.M."/>
            <person name="Gansberger K."/>
            <person name="Moffat K."/>
            <person name="Hill J."/>
            <person name="Bera J."/>
            <person name="Fadrosh D."/>
            <person name="Jin S."/>
            <person name="Johri S."/>
            <person name="Kim M."/>
            <person name="Overton L."/>
            <person name="Reardon M."/>
            <person name="Tsitrin T."/>
            <person name="Vuong H."/>
            <person name="Weaver B."/>
            <person name="Ciecko A."/>
            <person name="Tallon L."/>
            <person name="Jackson J."/>
            <person name="Pai G."/>
            <person name="Aken S.V."/>
            <person name="Utterback T."/>
            <person name="Reidmuller S."/>
            <person name="Feldblyum T."/>
            <person name="Hsiao J."/>
            <person name="Zismann V."/>
            <person name="Iobst S."/>
            <person name="de Vazeille A.R."/>
            <person name="Buell C.R."/>
            <person name="Ying K."/>
            <person name="Li Y."/>
            <person name="Lu T."/>
            <person name="Huang Y."/>
            <person name="Zhao Q."/>
            <person name="Feng Q."/>
            <person name="Zhang L."/>
            <person name="Zhu J."/>
            <person name="Weng Q."/>
            <person name="Mu J."/>
            <person name="Lu Y."/>
            <person name="Fan D."/>
            <person name="Liu Y."/>
            <person name="Guan J."/>
            <person name="Zhang Y."/>
            <person name="Yu S."/>
            <person name="Liu X."/>
            <person name="Zhang Y."/>
            <person name="Hong G."/>
            <person name="Han B."/>
            <person name="Choisne N."/>
            <person name="Demange N."/>
            <person name="Orjeda G."/>
            <person name="Samain S."/>
            <person name="Cattolico L."/>
            <person name="Pelletier E."/>
            <person name="Couloux A."/>
            <person name="Segurens B."/>
            <person name="Wincker P."/>
            <person name="D'Hont A."/>
            <person name="Scarpelli C."/>
            <person name="Weissenbach J."/>
            <person name="Salanoubat M."/>
            <person name="Quetier F."/>
            <person name="Yu Y."/>
            <person name="Kim H.R."/>
            <person name="Rambo T."/>
            <person name="Currie J."/>
            <person name="Collura K."/>
            <person name="Luo M."/>
            <person name="Yang T."/>
            <person name="Ammiraju J.S.S."/>
            <person name="Engler F."/>
            <person name="Soderlund C."/>
            <person name="Wing R.A."/>
            <person name="Palmer L.E."/>
            <person name="de la Bastide M."/>
            <person name="Spiegel L."/>
            <person name="Nascimento L."/>
            <person name="Zutavern T."/>
            <person name="O'Shaughnessy A."/>
            <person name="Dike S."/>
            <person name="Dedhia N."/>
            <person name="Preston R."/>
            <person name="Balija V."/>
            <person name="McCombie W.R."/>
            <person name="Chow T."/>
            <person name="Chen H."/>
            <person name="Chung M."/>
            <person name="Chen C."/>
            <person name="Shaw J."/>
            <person name="Wu H."/>
            <person name="Hsiao K."/>
            <person name="Chao Y."/>
            <person name="Chu M."/>
            <person name="Cheng C."/>
            <person name="Hour A."/>
            <person name="Lee P."/>
            <person name="Lin S."/>
            <person name="Lin Y."/>
            <person name="Liou J."/>
            <person name="Liu S."/>
            <person name="Hsing Y."/>
            <person name="Raghuvanshi S."/>
            <person name="Mohanty A."/>
            <person name="Bharti A.K."/>
            <person name="Gaur A."/>
            <person name="Gupta V."/>
            <person name="Kumar D."/>
            <person name="Ravi V."/>
            <person name="Vij S."/>
            <person name="Kapur A."/>
            <person name="Khurana P."/>
            <person name="Khurana P."/>
            <person name="Khurana J.P."/>
            <person name="Tyagi A.K."/>
            <person name="Gaikwad K."/>
            <person name="Singh A."/>
            <person name="Dalal V."/>
            <person name="Srivastava S."/>
            <person name="Dixit A."/>
            <person name="Pal A.K."/>
            <person name="Ghazi I.A."/>
            <person name="Yadav M."/>
            <person name="Pandit A."/>
            <person name="Bhargava A."/>
            <person name="Sureshbabu K."/>
            <person name="Batra K."/>
            <person name="Sharma T.R."/>
            <person name="Mohapatra T."/>
            <person name="Singh N.K."/>
            <person name="Messing J."/>
            <person name="Nelson A.B."/>
            <person name="Fuks G."/>
            <person name="Kavchok S."/>
            <person name="Keizer G."/>
            <person name="Linton E."/>
            <person name="Llaca V."/>
            <person name="Song R."/>
            <person name="Tanyolac B."/>
            <person name="Young S."/>
            <person name="Ho-Il K."/>
            <person name="Hahn J.H."/>
            <person name="Sangsakoo G."/>
            <person name="Vanavichit A."/>
            <person name="de Mattos Luiz.A.T."/>
            <person name="Zimmer P.D."/>
            <person name="Malone G."/>
            <person name="Dellagostin O."/>
            <person name="de Oliveira A.C."/>
            <person name="Bevan M."/>
            <person name="Bancroft I."/>
            <person name="Minx P."/>
            <person name="Cordum H."/>
            <person name="Wilson R."/>
            <person name="Cheng Z."/>
            <person name="Jin W."/>
            <person name="Jiang J."/>
            <person name="Leong S.A."/>
            <person name="Iwama H."/>
            <person name="Gojobori T."/>
            <person name="Itoh T."/>
            <person name="Niimura Y."/>
            <person name="Fujii Y."/>
            <person name="Habara T."/>
            <person name="Sakai H."/>
            <person name="Sato Y."/>
            <person name="Wilson G."/>
            <person name="Kumar K."/>
            <person name="McCouch S."/>
            <person name="Juretic N."/>
            <person name="Hoen D."/>
            <person name="Wright S."/>
            <person name="Bruskiewich R."/>
            <person name="Bureau T."/>
            <person name="Miyao A."/>
            <person name="Hirochika H."/>
            <person name="Nishikawa T."/>
            <person name="Kadowaki K."/>
            <person name="Sugiura M."/>
            <person name="Burr B."/>
            <person name="Sasaki T."/>
        </authorList>
    </citation>
    <scope>NUCLEOTIDE SEQUENCE [LARGE SCALE GENOMIC DNA]</scope>
    <source>
        <strain evidence="3">cv. Nipponbare</strain>
    </source>
</reference>
<feature type="compositionally biased region" description="Low complexity" evidence="1">
    <location>
        <begin position="7"/>
        <end position="22"/>
    </location>
</feature>
<gene>
    <name evidence="2" type="primary">OSJNBa0091D16.13</name>
</gene>
<name>Q6YX05_ORYSJ</name>
<evidence type="ECO:0000256" key="1">
    <source>
        <dbReference type="SAM" id="MobiDB-lite"/>
    </source>
</evidence>
<accession>Q6YX05</accession>
<feature type="region of interest" description="Disordered" evidence="1">
    <location>
        <begin position="1"/>
        <end position="24"/>
    </location>
</feature>
<organism evidence="2 3">
    <name type="scientific">Oryza sativa subsp. japonica</name>
    <name type="common">Rice</name>
    <dbReference type="NCBI Taxonomy" id="39947"/>
    <lineage>
        <taxon>Eukaryota</taxon>
        <taxon>Viridiplantae</taxon>
        <taxon>Streptophyta</taxon>
        <taxon>Embryophyta</taxon>
        <taxon>Tracheophyta</taxon>
        <taxon>Spermatophyta</taxon>
        <taxon>Magnoliopsida</taxon>
        <taxon>Liliopsida</taxon>
        <taxon>Poales</taxon>
        <taxon>Poaceae</taxon>
        <taxon>BOP clade</taxon>
        <taxon>Oryzoideae</taxon>
        <taxon>Oryzeae</taxon>
        <taxon>Oryzinae</taxon>
        <taxon>Oryza</taxon>
        <taxon>Oryza sativa</taxon>
    </lineage>
</organism>
<evidence type="ECO:0000313" key="2">
    <source>
        <dbReference type="EMBL" id="BAC99875.1"/>
    </source>
</evidence>
<dbReference type="EMBL" id="AP005731">
    <property type="protein sequence ID" value="BAC99875.1"/>
    <property type="molecule type" value="Genomic_DNA"/>
</dbReference>
<dbReference type="AlphaFoldDB" id="Q6YX05"/>
<reference evidence="3" key="2">
    <citation type="journal article" date="2008" name="Nucleic Acids Res.">
        <title>The rice annotation project database (RAP-DB): 2008 update.</title>
        <authorList>
            <consortium name="The rice annotation project (RAP)"/>
        </authorList>
    </citation>
    <scope>GENOME REANNOTATION</scope>
    <source>
        <strain evidence="3">cv. Nipponbare</strain>
    </source>
</reference>
<proteinExistence type="predicted"/>
<feature type="region of interest" description="Disordered" evidence="1">
    <location>
        <begin position="95"/>
        <end position="135"/>
    </location>
</feature>